<dbReference type="RefSeq" id="XP_028142076.1">
    <property type="nucleotide sequence ID" value="XM_028286275.1"/>
</dbReference>
<organism evidence="1">
    <name type="scientific">Diabrotica virgifera virgifera</name>
    <name type="common">western corn rootworm</name>
    <dbReference type="NCBI Taxonomy" id="50390"/>
    <lineage>
        <taxon>Eukaryota</taxon>
        <taxon>Metazoa</taxon>
        <taxon>Ecdysozoa</taxon>
        <taxon>Arthropoda</taxon>
        <taxon>Hexapoda</taxon>
        <taxon>Insecta</taxon>
        <taxon>Pterygota</taxon>
        <taxon>Neoptera</taxon>
        <taxon>Endopterygota</taxon>
        <taxon>Coleoptera</taxon>
        <taxon>Polyphaga</taxon>
        <taxon>Cucujiformia</taxon>
        <taxon>Chrysomeloidea</taxon>
        <taxon>Chrysomelidae</taxon>
        <taxon>Galerucinae</taxon>
        <taxon>Diabroticina</taxon>
        <taxon>Diabroticites</taxon>
        <taxon>Diabrotica</taxon>
    </lineage>
</organism>
<protein>
    <submittedName>
        <fullName evidence="1">Uncharacterized protein LOC114335973</fullName>
    </submittedName>
</protein>
<reference evidence="1" key="1">
    <citation type="submission" date="2025-08" db="UniProtKB">
        <authorList>
            <consortium name="RefSeq"/>
        </authorList>
    </citation>
    <scope>IDENTIFICATION</scope>
    <source>
        <tissue evidence="1">Whole insect</tissue>
    </source>
</reference>
<dbReference type="AlphaFoldDB" id="A0A6P7FZV2"/>
<dbReference type="InParanoid" id="A0A6P7FZV2"/>
<evidence type="ECO:0000313" key="1">
    <source>
        <dbReference type="RefSeq" id="XP_028142076.1"/>
    </source>
</evidence>
<sequence>MIKVYRWGPNFPYSFFGHISMQLSDGTYVSFWPSNPLSIGHSRDNERCTYDSDSLDELRRADEILEIPADADTQDRIKRFWKEYLVKHKYSYHLLTNNCATIVKRAFKHGWPTQVDYNSFQMIDTPDYVFGWASQKWGKHFVVQFMEEVSSLIRNLSMLCIVYKLVLEPKPIKQS</sequence>
<accession>A0A6P7FZV2</accession>
<name>A0A6P7FZV2_DIAVI</name>
<gene>
    <name evidence="1" type="primary">LOC114335973</name>
</gene>
<proteinExistence type="predicted"/>